<feature type="domain" description="DUF4935" evidence="1">
    <location>
        <begin position="3"/>
        <end position="165"/>
    </location>
</feature>
<dbReference type="SUPFAM" id="SSF88723">
    <property type="entry name" value="PIN domain-like"/>
    <property type="match status" value="1"/>
</dbReference>
<accession>A0A023BV43</accession>
<evidence type="ECO:0000313" key="2">
    <source>
        <dbReference type="EMBL" id="EZH73648.1"/>
    </source>
</evidence>
<dbReference type="AlphaFoldDB" id="A0A023BV43"/>
<evidence type="ECO:0000259" key="1">
    <source>
        <dbReference type="Pfam" id="PF16289"/>
    </source>
</evidence>
<dbReference type="InterPro" id="IPR032557">
    <property type="entry name" value="DUF4935"/>
</dbReference>
<comment type="caution">
    <text evidence="2">The sequence shown here is derived from an EMBL/GenBank/DDBJ whole genome shotgun (WGS) entry which is preliminary data.</text>
</comment>
<dbReference type="Pfam" id="PF16289">
    <property type="entry name" value="PIN_12"/>
    <property type="match status" value="1"/>
</dbReference>
<dbReference type="eggNOG" id="ENOG5032WBN">
    <property type="taxonomic scope" value="Bacteria"/>
</dbReference>
<sequence>MDIILDTNIFRSDLFFNSKDFDILRDYLHKTDSRFVLPQIIIEELTGLYKRTLDENQRNYNKARKNLNQGLNYELVDELNINCDEEVKKYIDFVYNKLGRKEEKNIPYKNEYLPEIVKRAINKQKPFKDEDKGFRDSIIWLTILDYCQGCHEKQITFISNNPKDFGDIKDPTELHYNLKKECQDLGIRVNYFRTIKDFIEKHSKKIDLFDHDWITDNLDFEWLSDVICDEINDSNNYSIISWYEYKKEKESTGNYRILRAIPYDQDDLFIYEMINGSLIINFTVSAEIETEFEYYEYDYYGSKEFRNVHNETTYLRGKFHIGLVYQNNEIKEIELSDHELI</sequence>
<name>A0A023BV43_9FLAO</name>
<gene>
    <name evidence="2" type="ORF">ATO12_17075</name>
</gene>
<evidence type="ECO:0000313" key="3">
    <source>
        <dbReference type="Proteomes" id="UP000023541"/>
    </source>
</evidence>
<dbReference type="OrthoDB" id="7010539at2"/>
<dbReference type="RefSeq" id="WP_034242384.1">
    <property type="nucleotide sequence ID" value="NZ_AQRA01000005.1"/>
</dbReference>
<keyword evidence="3" id="KW-1185">Reference proteome</keyword>
<protein>
    <recommendedName>
        <fullName evidence="1">DUF4935 domain-containing protein</fullName>
    </recommendedName>
</protein>
<dbReference type="Gene3D" id="3.40.50.1010">
    <property type="entry name" value="5'-nuclease"/>
    <property type="match status" value="1"/>
</dbReference>
<dbReference type="EMBL" id="AQRA01000005">
    <property type="protein sequence ID" value="EZH73648.1"/>
    <property type="molecule type" value="Genomic_DNA"/>
</dbReference>
<reference evidence="2 3" key="1">
    <citation type="submission" date="2014-04" db="EMBL/GenBank/DDBJ databases">
        <title>Aquimarina sp. 22II-S11-z7 Genome Sequencing.</title>
        <authorList>
            <person name="Lai Q."/>
        </authorList>
    </citation>
    <scope>NUCLEOTIDE SEQUENCE [LARGE SCALE GENOMIC DNA]</scope>
    <source>
        <strain evidence="2 3">22II-S11-z7</strain>
    </source>
</reference>
<proteinExistence type="predicted"/>
<organism evidence="2 3">
    <name type="scientific">Aquimarina atlantica</name>
    <dbReference type="NCBI Taxonomy" id="1317122"/>
    <lineage>
        <taxon>Bacteria</taxon>
        <taxon>Pseudomonadati</taxon>
        <taxon>Bacteroidota</taxon>
        <taxon>Flavobacteriia</taxon>
        <taxon>Flavobacteriales</taxon>
        <taxon>Flavobacteriaceae</taxon>
        <taxon>Aquimarina</taxon>
    </lineage>
</organism>
<dbReference type="STRING" id="1317122.ATO12_17075"/>
<dbReference type="InterPro" id="IPR029060">
    <property type="entry name" value="PIN-like_dom_sf"/>
</dbReference>
<dbReference type="Proteomes" id="UP000023541">
    <property type="component" value="Unassembled WGS sequence"/>
</dbReference>